<dbReference type="PROSITE" id="PS50006">
    <property type="entry name" value="FHA_DOMAIN"/>
    <property type="match status" value="1"/>
</dbReference>
<keyword evidence="10" id="KW-1185">Reference proteome</keyword>
<dbReference type="RefSeq" id="WP_141895387.1">
    <property type="nucleotide sequence ID" value="NZ_BAABLH010000016.1"/>
</dbReference>
<dbReference type="Gene3D" id="2.60.200.20">
    <property type="match status" value="1"/>
</dbReference>
<dbReference type="Proteomes" id="UP000320235">
    <property type="component" value="Unassembled WGS sequence"/>
</dbReference>
<evidence type="ECO:0000256" key="6">
    <source>
        <dbReference type="ARBA" id="ARBA00023136"/>
    </source>
</evidence>
<dbReference type="InterPro" id="IPR008984">
    <property type="entry name" value="SMAD_FHA_dom_sf"/>
</dbReference>
<keyword evidence="4 7" id="KW-0812">Transmembrane</keyword>
<dbReference type="GO" id="GO:0005886">
    <property type="term" value="C:plasma membrane"/>
    <property type="evidence" value="ECO:0007669"/>
    <property type="project" value="UniProtKB-SubCell"/>
</dbReference>
<dbReference type="PANTHER" id="PTHR36115:SF6">
    <property type="entry name" value="PROLINE-RICH ANTIGEN HOMOLOG"/>
    <property type="match status" value="1"/>
</dbReference>
<protein>
    <submittedName>
        <fullName evidence="9">RDD family protein</fullName>
    </submittedName>
</protein>
<dbReference type="AlphaFoldDB" id="A0A543ES25"/>
<evidence type="ECO:0000313" key="9">
    <source>
        <dbReference type="EMBL" id="TQM24342.1"/>
    </source>
</evidence>
<keyword evidence="5 7" id="KW-1133">Transmembrane helix</keyword>
<dbReference type="InterPro" id="IPR000253">
    <property type="entry name" value="FHA_dom"/>
</dbReference>
<evidence type="ECO:0000259" key="8">
    <source>
        <dbReference type="PROSITE" id="PS50006"/>
    </source>
</evidence>
<sequence length="492" mass="50121">MTNSPSGGEAPASLGRRVGAYAIDTAIASAIGAVLIGIAAGVLVGAGQGMSPTALVAVALLAYLVIGLLLFAWMLVYTAMQAGRGSIGQRALHVRLQDATTGAPIGFWRAVWRNIVFGLSCAIVVGYFTPLFDQSGRRQGWHDLAAKAVVVDAHAAASPASPAVRPATANPYLPPPTGMPAAMAAAPAPVPAPAPGFMPADDDMVGATELRPSAPAAASGWTTQSARVAGVTPPAAAARPTVPAGVIAQVPWHTSNPGDAAIAKAPPEFPEETTPFPAATTTEPLDPFSALFGTSTRDQPDPVPVAAPPVPTPTVAPPHLAPVVTPVPVPAPAPATAAAPVVVPAARVLSERRDEASFPAHGADDLDATRMAVAPPAQRAALYPDAPVIAVLTWDDGTRMAVYGRTLYGRNPAGEEGAVAIAVRDETLSLSKTHFEIGGDPSSAWIVDRHSTNGTILVRDGGRIPLVAGVRTNLRPADRLEFGDRAVTVGAA</sequence>
<feature type="domain" description="FHA" evidence="8">
    <location>
        <begin position="406"/>
        <end position="457"/>
    </location>
</feature>
<dbReference type="OrthoDB" id="3254248at2"/>
<dbReference type="EMBL" id="VFPE01000004">
    <property type="protein sequence ID" value="TQM24342.1"/>
    <property type="molecule type" value="Genomic_DNA"/>
</dbReference>
<proteinExistence type="predicted"/>
<evidence type="ECO:0000256" key="4">
    <source>
        <dbReference type="ARBA" id="ARBA00022692"/>
    </source>
</evidence>
<dbReference type="SUPFAM" id="SSF49879">
    <property type="entry name" value="SMAD/FHA domain"/>
    <property type="match status" value="1"/>
</dbReference>
<evidence type="ECO:0000256" key="1">
    <source>
        <dbReference type="ARBA" id="ARBA00004651"/>
    </source>
</evidence>
<keyword evidence="2" id="KW-1003">Cell membrane</keyword>
<evidence type="ECO:0000313" key="10">
    <source>
        <dbReference type="Proteomes" id="UP000320235"/>
    </source>
</evidence>
<keyword evidence="3" id="KW-0597">Phosphoprotein</keyword>
<evidence type="ECO:0000256" key="3">
    <source>
        <dbReference type="ARBA" id="ARBA00022553"/>
    </source>
</evidence>
<feature type="transmembrane region" description="Helical" evidence="7">
    <location>
        <begin position="55"/>
        <end position="76"/>
    </location>
</feature>
<dbReference type="InterPro" id="IPR010432">
    <property type="entry name" value="RDD"/>
</dbReference>
<organism evidence="9 10">
    <name type="scientific">Microbacterium kyungheense</name>
    <dbReference type="NCBI Taxonomy" id="1263636"/>
    <lineage>
        <taxon>Bacteria</taxon>
        <taxon>Bacillati</taxon>
        <taxon>Actinomycetota</taxon>
        <taxon>Actinomycetes</taxon>
        <taxon>Micrococcales</taxon>
        <taxon>Microbacteriaceae</taxon>
        <taxon>Microbacterium</taxon>
    </lineage>
</organism>
<reference evidence="9 10" key="1">
    <citation type="submission" date="2019-06" db="EMBL/GenBank/DDBJ databases">
        <title>Sequencing the genomes of 1000 actinobacteria strains.</title>
        <authorList>
            <person name="Klenk H.-P."/>
        </authorList>
    </citation>
    <scope>NUCLEOTIDE SEQUENCE [LARGE SCALE GENOMIC DNA]</scope>
    <source>
        <strain evidence="9 10">DSM 105492</strain>
    </source>
</reference>
<gene>
    <name evidence="9" type="ORF">FB391_2855</name>
</gene>
<evidence type="ECO:0000256" key="2">
    <source>
        <dbReference type="ARBA" id="ARBA00022475"/>
    </source>
</evidence>
<dbReference type="InterPro" id="IPR051791">
    <property type="entry name" value="Pra-immunoreactive"/>
</dbReference>
<evidence type="ECO:0000256" key="7">
    <source>
        <dbReference type="SAM" id="Phobius"/>
    </source>
</evidence>
<comment type="subcellular location">
    <subcellularLocation>
        <location evidence="1">Cell membrane</location>
        <topology evidence="1">Multi-pass membrane protein</topology>
    </subcellularLocation>
</comment>
<dbReference type="PANTHER" id="PTHR36115">
    <property type="entry name" value="PROLINE-RICH ANTIGEN HOMOLOG-RELATED"/>
    <property type="match status" value="1"/>
</dbReference>
<feature type="transmembrane region" description="Helical" evidence="7">
    <location>
        <begin position="20"/>
        <end position="43"/>
    </location>
</feature>
<accession>A0A543ES25</accession>
<name>A0A543ES25_9MICO</name>
<dbReference type="Pfam" id="PF06271">
    <property type="entry name" value="RDD"/>
    <property type="match status" value="1"/>
</dbReference>
<evidence type="ECO:0000256" key="5">
    <source>
        <dbReference type="ARBA" id="ARBA00022989"/>
    </source>
</evidence>
<feature type="transmembrane region" description="Helical" evidence="7">
    <location>
        <begin position="111"/>
        <end position="132"/>
    </location>
</feature>
<comment type="caution">
    <text evidence="9">The sequence shown here is derived from an EMBL/GenBank/DDBJ whole genome shotgun (WGS) entry which is preliminary data.</text>
</comment>
<keyword evidence="6 7" id="KW-0472">Membrane</keyword>